<feature type="domain" description="HNH nuclease" evidence="1">
    <location>
        <begin position="26"/>
        <end position="75"/>
    </location>
</feature>
<dbReference type="RefSeq" id="WP_006780140.1">
    <property type="nucleotide sequence ID" value="NZ_CP040506.1"/>
</dbReference>
<gene>
    <name evidence="2" type="ORF">HMPREF9473_02160</name>
</gene>
<evidence type="ECO:0000313" key="2">
    <source>
        <dbReference type="EMBL" id="EHI59829.1"/>
    </source>
</evidence>
<evidence type="ECO:0000259" key="1">
    <source>
        <dbReference type="SMART" id="SM00507"/>
    </source>
</evidence>
<comment type="caution">
    <text evidence="2">The sequence shown here is derived from an EMBL/GenBank/DDBJ whole genome shotgun (WGS) entry which is preliminary data.</text>
</comment>
<dbReference type="Gene3D" id="1.10.30.50">
    <property type="match status" value="1"/>
</dbReference>
<accession>G5IF83</accession>
<organism evidence="2 3">
    <name type="scientific">Hungatella hathewayi WAL-18680</name>
    <dbReference type="NCBI Taxonomy" id="742737"/>
    <lineage>
        <taxon>Bacteria</taxon>
        <taxon>Bacillati</taxon>
        <taxon>Bacillota</taxon>
        <taxon>Clostridia</taxon>
        <taxon>Lachnospirales</taxon>
        <taxon>Lachnospiraceae</taxon>
        <taxon>Hungatella</taxon>
    </lineage>
</organism>
<sequence length="193" mass="22939">MAERERIKTTKKEIVDYWAGHVDESDLSIDFAEAHERCWRCGCKRRLDRCHIIPDSLGGEDEPSNFVLLCSRCHLDNPNVMDKEIMWDWLRAYSTPFYDTFWYFLGMREYEKIYAVPVKEEYRKRNITGEALLEFQEILKRQYAKASYHFGDPHLNVATLAGIYRMSFKEYDSLHGLKTEKQIGRYVNLGEFL</sequence>
<protein>
    <recommendedName>
        <fullName evidence="1">HNH nuclease domain-containing protein</fullName>
    </recommendedName>
</protein>
<dbReference type="InterPro" id="IPR002711">
    <property type="entry name" value="HNH"/>
</dbReference>
<dbReference type="SMART" id="SM00507">
    <property type="entry name" value="HNHc"/>
    <property type="match status" value="1"/>
</dbReference>
<dbReference type="EMBL" id="ADLN01000044">
    <property type="protein sequence ID" value="EHI59829.1"/>
    <property type="molecule type" value="Genomic_DNA"/>
</dbReference>
<dbReference type="OrthoDB" id="9779761at2"/>
<dbReference type="AlphaFoldDB" id="G5IF83"/>
<dbReference type="CDD" id="cd00085">
    <property type="entry name" value="HNHc"/>
    <property type="match status" value="1"/>
</dbReference>
<name>G5IF83_9FIRM</name>
<dbReference type="Pfam" id="PF01844">
    <property type="entry name" value="HNH"/>
    <property type="match status" value="1"/>
</dbReference>
<dbReference type="HOGENOM" id="CLU_1370083_0_0_9"/>
<evidence type="ECO:0000313" key="3">
    <source>
        <dbReference type="Proteomes" id="UP000005384"/>
    </source>
</evidence>
<keyword evidence="3" id="KW-1185">Reference proteome</keyword>
<proteinExistence type="predicted"/>
<dbReference type="InterPro" id="IPR003615">
    <property type="entry name" value="HNH_nuc"/>
</dbReference>
<dbReference type="Proteomes" id="UP000005384">
    <property type="component" value="Unassembled WGS sequence"/>
</dbReference>
<reference evidence="2 3" key="1">
    <citation type="submission" date="2011-08" db="EMBL/GenBank/DDBJ databases">
        <title>The Genome Sequence of Clostridium hathewayi WAL-18680.</title>
        <authorList>
            <consortium name="The Broad Institute Genome Sequencing Platform"/>
            <person name="Earl A."/>
            <person name="Ward D."/>
            <person name="Feldgarden M."/>
            <person name="Gevers D."/>
            <person name="Finegold S.M."/>
            <person name="Summanen P.H."/>
            <person name="Molitoris D.R."/>
            <person name="Song M."/>
            <person name="Daigneault M."/>
            <person name="Allen-Vercoe E."/>
            <person name="Young S.K."/>
            <person name="Zeng Q."/>
            <person name="Gargeya S."/>
            <person name="Fitzgerald M."/>
            <person name="Haas B."/>
            <person name="Abouelleil A."/>
            <person name="Alvarado L."/>
            <person name="Arachchi H.M."/>
            <person name="Berlin A."/>
            <person name="Brown A."/>
            <person name="Chapman S.B."/>
            <person name="Chen Z."/>
            <person name="Dunbar C."/>
            <person name="Freedman E."/>
            <person name="Gearin G."/>
            <person name="Gellesch M."/>
            <person name="Goldberg J."/>
            <person name="Griggs A."/>
            <person name="Gujja S."/>
            <person name="Heiman D."/>
            <person name="Howarth C."/>
            <person name="Larson L."/>
            <person name="Lui A."/>
            <person name="MacDonald P.J.P."/>
            <person name="Montmayeur A."/>
            <person name="Murphy C."/>
            <person name="Neiman D."/>
            <person name="Pearson M."/>
            <person name="Priest M."/>
            <person name="Roberts A."/>
            <person name="Saif S."/>
            <person name="Shea T."/>
            <person name="Shenoy N."/>
            <person name="Sisk P."/>
            <person name="Stolte C."/>
            <person name="Sykes S."/>
            <person name="Wortman J."/>
            <person name="Nusbaum C."/>
            <person name="Birren B."/>
        </authorList>
    </citation>
    <scope>NUCLEOTIDE SEQUENCE [LARGE SCALE GENOMIC DNA]</scope>
    <source>
        <strain evidence="2 3">WAL-18680</strain>
    </source>
</reference>
<dbReference type="PATRIC" id="fig|742737.3.peg.2185"/>